<keyword evidence="1 3" id="KW-0378">Hydrolase</keyword>
<dbReference type="Proteomes" id="UP000249299">
    <property type="component" value="Unassembled WGS sequence"/>
</dbReference>
<evidence type="ECO:0000259" key="2">
    <source>
        <dbReference type="Pfam" id="PF00857"/>
    </source>
</evidence>
<feature type="domain" description="Isochorismatase-like" evidence="2">
    <location>
        <begin position="22"/>
        <end position="190"/>
    </location>
</feature>
<dbReference type="GO" id="GO:0016787">
    <property type="term" value="F:hydrolase activity"/>
    <property type="evidence" value="ECO:0007669"/>
    <property type="project" value="UniProtKB-KW"/>
</dbReference>
<name>A0A327JPR4_9HYPH</name>
<dbReference type="AlphaFoldDB" id="A0A327JPR4"/>
<dbReference type="PANTHER" id="PTHR43540:SF15">
    <property type="entry name" value="BLR5631 PROTEIN"/>
    <property type="match status" value="1"/>
</dbReference>
<dbReference type="OrthoDB" id="9794942at2"/>
<dbReference type="RefSeq" id="WP_111434309.1">
    <property type="nucleotide sequence ID" value="NZ_JACIGG010000021.1"/>
</dbReference>
<dbReference type="InterPro" id="IPR050272">
    <property type="entry name" value="Isochorismatase-like_hydrls"/>
</dbReference>
<dbReference type="EMBL" id="NPEV01000019">
    <property type="protein sequence ID" value="RAI27354.1"/>
    <property type="molecule type" value="Genomic_DNA"/>
</dbReference>
<gene>
    <name evidence="3" type="ORF">CH339_10465</name>
</gene>
<dbReference type="Gene3D" id="3.40.50.850">
    <property type="entry name" value="Isochorismatase-like"/>
    <property type="match status" value="1"/>
</dbReference>
<dbReference type="InterPro" id="IPR000868">
    <property type="entry name" value="Isochorismatase-like_dom"/>
</dbReference>
<evidence type="ECO:0000313" key="3">
    <source>
        <dbReference type="EMBL" id="RAI27354.1"/>
    </source>
</evidence>
<evidence type="ECO:0000256" key="1">
    <source>
        <dbReference type="ARBA" id="ARBA00022801"/>
    </source>
</evidence>
<sequence length="199" mass="20240">MAPKTLLEMAGAPAAPSSLSDSVLIIIDAQEEYRSGLLPLEGVGPAVDAIARLLARARAAGVPVHHVAHAGKPGGAFDRSGPGGAIMAEVAPQDGEPVHEKPLPNSFQDTDLAESLAADKCRNLIITGFMNHMCVDATTRAAVDRGFRVTIPAEATATRDLPGPAGAGVVPAATLKTASLAGLADRFAIVVAGVDDIPD</sequence>
<comment type="caution">
    <text evidence="3">The sequence shown here is derived from an EMBL/GenBank/DDBJ whole genome shotgun (WGS) entry which is preliminary data.</text>
</comment>
<dbReference type="SUPFAM" id="SSF52499">
    <property type="entry name" value="Isochorismatase-like hydrolases"/>
    <property type="match status" value="1"/>
</dbReference>
<evidence type="ECO:0000313" key="4">
    <source>
        <dbReference type="Proteomes" id="UP000249299"/>
    </source>
</evidence>
<keyword evidence="4" id="KW-1185">Reference proteome</keyword>
<reference evidence="3 4" key="1">
    <citation type="submission" date="2017-07" db="EMBL/GenBank/DDBJ databases">
        <title>Draft Genome Sequences of Select Purple Nonsulfur Bacteria.</title>
        <authorList>
            <person name="Lasarre B."/>
            <person name="Mckinlay J.B."/>
        </authorList>
    </citation>
    <scope>NUCLEOTIDE SEQUENCE [LARGE SCALE GENOMIC DNA]</scope>
    <source>
        <strain evidence="3 4">DSM 11290</strain>
    </source>
</reference>
<dbReference type="InterPro" id="IPR036380">
    <property type="entry name" value="Isochorismatase-like_sf"/>
</dbReference>
<accession>A0A327JPR4</accession>
<dbReference type="Pfam" id="PF00857">
    <property type="entry name" value="Isochorismatase"/>
    <property type="match status" value="1"/>
</dbReference>
<organism evidence="3 4">
    <name type="scientific">Rhodobium orientis</name>
    <dbReference type="NCBI Taxonomy" id="34017"/>
    <lineage>
        <taxon>Bacteria</taxon>
        <taxon>Pseudomonadati</taxon>
        <taxon>Pseudomonadota</taxon>
        <taxon>Alphaproteobacteria</taxon>
        <taxon>Hyphomicrobiales</taxon>
        <taxon>Rhodobiaceae</taxon>
        <taxon>Rhodobium</taxon>
    </lineage>
</organism>
<proteinExistence type="predicted"/>
<dbReference type="PANTHER" id="PTHR43540">
    <property type="entry name" value="PEROXYUREIDOACRYLATE/UREIDOACRYLATE AMIDOHYDROLASE-RELATED"/>
    <property type="match status" value="1"/>
</dbReference>
<protein>
    <submittedName>
        <fullName evidence="3">Cysteine hydrolase</fullName>
    </submittedName>
</protein>